<comment type="caution">
    <text evidence="6">The sequence shown here is derived from an EMBL/GenBank/DDBJ whole genome shotgun (WGS) entry which is preliminary data.</text>
</comment>
<dbReference type="EMBL" id="JAAITA010000014">
    <property type="protein sequence ID" value="NSJ86659.1"/>
    <property type="molecule type" value="Genomic_DNA"/>
</dbReference>
<evidence type="ECO:0000256" key="3">
    <source>
        <dbReference type="ARBA" id="ARBA00022801"/>
    </source>
</evidence>
<dbReference type="InterPro" id="IPR023296">
    <property type="entry name" value="Glyco_hydro_beta-prop_sf"/>
</dbReference>
<organism evidence="6 7">
    <name type="scientific">Blautia hansenii</name>
    <name type="common">Ruminococcus hansenii</name>
    <dbReference type="NCBI Taxonomy" id="1322"/>
    <lineage>
        <taxon>Bacteria</taxon>
        <taxon>Bacillati</taxon>
        <taxon>Bacillota</taxon>
        <taxon>Clostridia</taxon>
        <taxon>Lachnospirales</taxon>
        <taxon>Lachnospiraceae</taxon>
        <taxon>Blautia</taxon>
    </lineage>
</organism>
<evidence type="ECO:0000256" key="4">
    <source>
        <dbReference type="ARBA" id="ARBA00023295"/>
    </source>
</evidence>
<dbReference type="PANTHER" id="PTHR43301">
    <property type="entry name" value="ARABINAN ENDO-1,5-ALPHA-L-ARABINOSIDASE"/>
    <property type="match status" value="1"/>
</dbReference>
<dbReference type="SUPFAM" id="SSF75005">
    <property type="entry name" value="Arabinanase/levansucrase/invertase"/>
    <property type="match status" value="1"/>
</dbReference>
<evidence type="ECO:0000313" key="6">
    <source>
        <dbReference type="EMBL" id="NSJ86659.1"/>
    </source>
</evidence>
<dbReference type="Gene3D" id="2.115.10.20">
    <property type="entry name" value="Glycosyl hydrolase domain, family 43"/>
    <property type="match status" value="1"/>
</dbReference>
<dbReference type="Proteomes" id="UP000822142">
    <property type="component" value="Unassembled WGS sequence"/>
</dbReference>
<accession>A0ABX2I914</accession>
<proteinExistence type="inferred from homology"/>
<name>A0ABX2I914_BLAHA</name>
<comment type="similarity">
    <text evidence="2 5">Belongs to the glycosyl hydrolase 43 family.</text>
</comment>
<keyword evidence="7" id="KW-1185">Reference proteome</keyword>
<dbReference type="CDD" id="cd08998">
    <property type="entry name" value="GH43_Arb43a-like"/>
    <property type="match status" value="1"/>
</dbReference>
<evidence type="ECO:0000256" key="1">
    <source>
        <dbReference type="ARBA" id="ARBA00004834"/>
    </source>
</evidence>
<dbReference type="InterPro" id="IPR050727">
    <property type="entry name" value="GH43_arabinanases"/>
</dbReference>
<keyword evidence="4 5" id="KW-0326">Glycosidase</keyword>
<evidence type="ECO:0000256" key="2">
    <source>
        <dbReference type="ARBA" id="ARBA00009865"/>
    </source>
</evidence>
<dbReference type="Pfam" id="PF04616">
    <property type="entry name" value="Glyco_hydro_43"/>
    <property type="match status" value="1"/>
</dbReference>
<keyword evidence="3 5" id="KW-0378">Hydrolase</keyword>
<evidence type="ECO:0000313" key="7">
    <source>
        <dbReference type="Proteomes" id="UP000822142"/>
    </source>
</evidence>
<gene>
    <name evidence="6" type="ORF">G5A70_10855</name>
</gene>
<dbReference type="PANTHER" id="PTHR43301:SF3">
    <property type="entry name" value="ARABINAN ENDO-1,5-ALPHA-L-ARABINOSIDASE A-RELATED"/>
    <property type="match status" value="1"/>
</dbReference>
<sequence>MRCVSVYEENEGEVQGVLRLNETNVYQNPVVWSHDPSMMWDPVTKLYYSYSTDIYRPEEGLREKIGIPVRSSRDLIHFTYEGIVLSEKAIREGRDNGDFPPTEGFWAPYVEYVKGEYRMYYSATKAFGSSESRIWLAVARHPLGPFENRGVVADTWGTDNTYPNAIDAHVVWDEHRCYLVYGSFFGGIYIKALDPSTGLSADGNPKSFGKCISRRGKGFSKDGPEGASIIYMPENGWFYLFQSYGWLGDDYDIRVGRSRNVTGPYLDFCGKNLKEESMGVQIAGSYRFEAGNPNAGINGNSWKWNGFRGPGHGVPFYDERRNRYFFVHHVRDGAEIYRDYDEEEKRASYQVHYMMVRTMALINDWPVFLPEPYQGEERKIPVSEAPGGYWEILYFREDGKEIQRSEKVLIADFCKHFENSIVYECRDFENGKKSVVMSGIDKSGLAYWGKFMYSIV</sequence>
<evidence type="ECO:0000256" key="5">
    <source>
        <dbReference type="RuleBase" id="RU361187"/>
    </source>
</evidence>
<protein>
    <submittedName>
        <fullName evidence="6">Arabinan endo-1,5-alpha-L-arabinosidase</fullName>
    </submittedName>
</protein>
<reference evidence="6 7" key="1">
    <citation type="journal article" date="2020" name="Cell Host Microbe">
        <title>Functional and Genomic Variation between Human-Derived Isolates of Lachnospiraceae Reveals Inter- and Intra-Species Diversity.</title>
        <authorList>
            <person name="Sorbara M.T."/>
            <person name="Littmann E.R."/>
            <person name="Fontana E."/>
            <person name="Moody T.U."/>
            <person name="Kohout C.E."/>
            <person name="Gjonbalaj M."/>
            <person name="Eaton V."/>
            <person name="Seok R."/>
            <person name="Leiner I.M."/>
            <person name="Pamer E.G."/>
        </authorList>
    </citation>
    <scope>NUCLEOTIDE SEQUENCE [LARGE SCALE GENOMIC DNA]</scope>
    <source>
        <strain evidence="6 7">MSK.15.26</strain>
    </source>
</reference>
<comment type="pathway">
    <text evidence="1">Glycan metabolism; L-arabinan degradation.</text>
</comment>
<dbReference type="InterPro" id="IPR006710">
    <property type="entry name" value="Glyco_hydro_43"/>
</dbReference>